<evidence type="ECO:0000313" key="3">
    <source>
        <dbReference type="Proteomes" id="UP000183557"/>
    </source>
</evidence>
<feature type="transmembrane region" description="Helical" evidence="1">
    <location>
        <begin position="43"/>
        <end position="61"/>
    </location>
</feature>
<feature type="transmembrane region" description="Helical" evidence="1">
    <location>
        <begin position="20"/>
        <end position="37"/>
    </location>
</feature>
<evidence type="ECO:0000256" key="1">
    <source>
        <dbReference type="SAM" id="Phobius"/>
    </source>
</evidence>
<protein>
    <submittedName>
        <fullName evidence="2">Uncharacterized protein</fullName>
    </submittedName>
</protein>
<organism evidence="2 3">
    <name type="scientific">Halobacillus dabanensis</name>
    <dbReference type="NCBI Taxonomy" id="240302"/>
    <lineage>
        <taxon>Bacteria</taxon>
        <taxon>Bacillati</taxon>
        <taxon>Bacillota</taxon>
        <taxon>Bacilli</taxon>
        <taxon>Bacillales</taxon>
        <taxon>Bacillaceae</taxon>
        <taxon>Halobacillus</taxon>
    </lineage>
</organism>
<accession>A0A1I3RWP7</accession>
<evidence type="ECO:0000313" key="2">
    <source>
        <dbReference type="EMBL" id="SFJ49696.1"/>
    </source>
</evidence>
<keyword evidence="1" id="KW-1133">Transmembrane helix</keyword>
<name>A0A1I3RWP7_HALDA</name>
<dbReference type="RefSeq" id="WP_075035482.1">
    <property type="nucleotide sequence ID" value="NZ_FOSB01000002.1"/>
</dbReference>
<keyword evidence="3" id="KW-1185">Reference proteome</keyword>
<proteinExistence type="predicted"/>
<sequence length="72" mass="7700">MSADERTTRVIFEKPESNGLATASLVLGIIGVIFGIIPGIGILFGFLFWVLAIIFGAVGAIKPVKKDRLLLD</sequence>
<gene>
    <name evidence="2" type="ORF">SAMN04487936_102411</name>
</gene>
<keyword evidence="1" id="KW-0472">Membrane</keyword>
<keyword evidence="1" id="KW-0812">Transmembrane</keyword>
<dbReference type="Proteomes" id="UP000183557">
    <property type="component" value="Unassembled WGS sequence"/>
</dbReference>
<dbReference type="AlphaFoldDB" id="A0A1I3RWP7"/>
<reference evidence="3" key="1">
    <citation type="submission" date="2016-10" db="EMBL/GenBank/DDBJ databases">
        <authorList>
            <person name="Varghese N."/>
            <person name="Submissions S."/>
        </authorList>
    </citation>
    <scope>NUCLEOTIDE SEQUENCE [LARGE SCALE GENOMIC DNA]</scope>
    <source>
        <strain evidence="3">CGMCC 1.3704</strain>
    </source>
</reference>
<dbReference type="EMBL" id="FOSB01000002">
    <property type="protein sequence ID" value="SFJ49696.1"/>
    <property type="molecule type" value="Genomic_DNA"/>
</dbReference>